<evidence type="ECO:0000256" key="2">
    <source>
        <dbReference type="ARBA" id="ARBA00022723"/>
    </source>
</evidence>
<evidence type="ECO:0000313" key="10">
    <source>
        <dbReference type="Proteomes" id="UP000244073"/>
    </source>
</evidence>
<feature type="domain" description="Zn(2)-C6 fungal-type" evidence="8">
    <location>
        <begin position="77"/>
        <end position="111"/>
    </location>
</feature>
<protein>
    <recommendedName>
        <fullName evidence="8">Zn(2)-C6 fungal-type domain-containing protein</fullName>
    </recommendedName>
</protein>
<evidence type="ECO:0000256" key="7">
    <source>
        <dbReference type="SAM" id="MobiDB-lite"/>
    </source>
</evidence>
<evidence type="ECO:0000256" key="4">
    <source>
        <dbReference type="ARBA" id="ARBA00023125"/>
    </source>
</evidence>
<evidence type="ECO:0000256" key="3">
    <source>
        <dbReference type="ARBA" id="ARBA00023015"/>
    </source>
</evidence>
<dbReference type="Gene3D" id="4.10.240.10">
    <property type="entry name" value="Zn(2)-C6 fungal-type DNA-binding domain"/>
    <property type="match status" value="1"/>
</dbReference>
<evidence type="ECO:0000256" key="6">
    <source>
        <dbReference type="ARBA" id="ARBA00023242"/>
    </source>
</evidence>
<dbReference type="PROSITE" id="PS50048">
    <property type="entry name" value="ZN2_CY6_FUNGAL_2"/>
    <property type="match status" value="1"/>
</dbReference>
<dbReference type="InterPro" id="IPR001138">
    <property type="entry name" value="Zn2Cys6_DnaBD"/>
</dbReference>
<dbReference type="Proteomes" id="UP000244073">
    <property type="component" value="Unassembled WGS sequence"/>
</dbReference>
<dbReference type="GO" id="GO:0008270">
    <property type="term" value="F:zinc ion binding"/>
    <property type="evidence" value="ECO:0007669"/>
    <property type="project" value="InterPro"/>
</dbReference>
<keyword evidence="5" id="KW-0804">Transcription</keyword>
<dbReference type="PANTHER" id="PTHR46910:SF3">
    <property type="entry name" value="HALOTOLERANCE PROTEIN 9-RELATED"/>
    <property type="match status" value="1"/>
</dbReference>
<dbReference type="CDD" id="cd00067">
    <property type="entry name" value="GAL4"/>
    <property type="match status" value="1"/>
</dbReference>
<dbReference type="GO" id="GO:0000981">
    <property type="term" value="F:DNA-binding transcription factor activity, RNA polymerase II-specific"/>
    <property type="evidence" value="ECO:0007669"/>
    <property type="project" value="InterPro"/>
</dbReference>
<reference evidence="9 10" key="1">
    <citation type="journal article" date="2018" name="Proc. Natl. Acad. Sci. U.S.A.">
        <title>Linking secondary metabolites to gene clusters through genome sequencing of six diverse Aspergillus species.</title>
        <authorList>
            <person name="Kaerboelling I."/>
            <person name="Vesth T.C."/>
            <person name="Frisvad J.C."/>
            <person name="Nybo J.L."/>
            <person name="Theobald S."/>
            <person name="Kuo A."/>
            <person name="Bowyer P."/>
            <person name="Matsuda Y."/>
            <person name="Mondo S."/>
            <person name="Lyhne E.K."/>
            <person name="Kogle M.E."/>
            <person name="Clum A."/>
            <person name="Lipzen A."/>
            <person name="Salamov A."/>
            <person name="Ngan C.Y."/>
            <person name="Daum C."/>
            <person name="Chiniquy J."/>
            <person name="Barry K."/>
            <person name="LaButti K."/>
            <person name="Haridas S."/>
            <person name="Simmons B.A."/>
            <person name="Magnuson J.K."/>
            <person name="Mortensen U.H."/>
            <person name="Larsen T.O."/>
            <person name="Grigoriev I.V."/>
            <person name="Baker S.E."/>
            <person name="Andersen M.R."/>
        </authorList>
    </citation>
    <scope>NUCLEOTIDE SEQUENCE [LARGE SCALE GENOMIC DNA]</scope>
    <source>
        <strain evidence="9 10">IBT 24754</strain>
    </source>
</reference>
<keyword evidence="6" id="KW-0539">Nucleus</keyword>
<comment type="caution">
    <text evidence="9">The sequence shown here is derived from an EMBL/GenBank/DDBJ whole genome shotgun (WGS) entry which is preliminary data.</text>
</comment>
<dbReference type="OrthoDB" id="5394557at2759"/>
<feature type="compositionally biased region" description="Polar residues" evidence="7">
    <location>
        <begin position="438"/>
        <end position="458"/>
    </location>
</feature>
<evidence type="ECO:0000256" key="1">
    <source>
        <dbReference type="ARBA" id="ARBA00004123"/>
    </source>
</evidence>
<dbReference type="GO" id="GO:0005634">
    <property type="term" value="C:nucleus"/>
    <property type="evidence" value="ECO:0007669"/>
    <property type="project" value="UniProtKB-SubCell"/>
</dbReference>
<keyword evidence="2" id="KW-0479">Metal-binding</keyword>
<accession>A0A2T5M0X5</accession>
<dbReference type="InterPro" id="IPR050987">
    <property type="entry name" value="AtrR-like"/>
</dbReference>
<evidence type="ECO:0000259" key="8">
    <source>
        <dbReference type="PROSITE" id="PS50048"/>
    </source>
</evidence>
<organism evidence="9 10">
    <name type="scientific">Aspergillus ochraceoroseus IBT 24754</name>
    <dbReference type="NCBI Taxonomy" id="1392256"/>
    <lineage>
        <taxon>Eukaryota</taxon>
        <taxon>Fungi</taxon>
        <taxon>Dikarya</taxon>
        <taxon>Ascomycota</taxon>
        <taxon>Pezizomycotina</taxon>
        <taxon>Eurotiomycetes</taxon>
        <taxon>Eurotiomycetidae</taxon>
        <taxon>Eurotiales</taxon>
        <taxon>Aspergillaceae</taxon>
        <taxon>Aspergillus</taxon>
        <taxon>Aspergillus subgen. Nidulantes</taxon>
    </lineage>
</organism>
<dbReference type="EMBL" id="MSFN02000003">
    <property type="protein sequence ID" value="PTU22180.1"/>
    <property type="molecule type" value="Genomic_DNA"/>
</dbReference>
<feature type="region of interest" description="Disordered" evidence="7">
    <location>
        <begin position="396"/>
        <end position="474"/>
    </location>
</feature>
<dbReference type="PROSITE" id="PS00463">
    <property type="entry name" value="ZN2_CY6_FUNGAL_1"/>
    <property type="match status" value="1"/>
</dbReference>
<dbReference type="AlphaFoldDB" id="A0A2T5M0X5"/>
<sequence>MMFSTTLIDEVMAQPFYSLDDGDCFDPQSKRDALSIPHAIQNDNQQEMVDMNTGCLNTGPEIDAKGRGSTRRRIQVACQRCRKRKIKCSGDAGDGQGCSNCRSSGNQNCQFLRVNSAVVQTKVSSWPYPTNTIINPSQRPGAPDSQPAFSWQSFGLDATNHEDGGPAPYNAPSSTFLLPNSPQGVMAECCGLTWNAKAWSSGIQSGRAANEAMFGGNYGENPLALSGYLFTGQGTQSTEISPIVPTQASLTFPIQGAERTLPTPSNRNPFQGNVGGLVASPNALAGLQSAQEYKSGNHWMQKNDPRTPMQPTSNKSFSTRTVNRAKLIPSGAQDIVFGVLPIATTSAVSPLMPSSGAFTGLIAATDSADEFRSSNDGRLRAFSRDNTRMLSLTEYGPDSYGYSTSERSGRSRSDVGNASSVATLINGLPYMRPKNPDPISQMNPLTTDSLTGSYGASTETHRTPVSALSNSSGF</sequence>
<dbReference type="VEuPathDB" id="FungiDB:P175DRAFT_0557107"/>
<gene>
    <name evidence="9" type="ORF">P175DRAFT_0557107</name>
</gene>
<keyword evidence="3" id="KW-0805">Transcription regulation</keyword>
<comment type="subcellular location">
    <subcellularLocation>
        <location evidence="1">Nucleus</location>
    </subcellularLocation>
</comment>
<proteinExistence type="predicted"/>
<name>A0A2T5M0X5_9EURO</name>
<dbReference type="Pfam" id="PF00172">
    <property type="entry name" value="Zn_clus"/>
    <property type="match status" value="1"/>
</dbReference>
<keyword evidence="4" id="KW-0238">DNA-binding</keyword>
<evidence type="ECO:0000313" key="9">
    <source>
        <dbReference type="EMBL" id="PTU22180.1"/>
    </source>
</evidence>
<dbReference type="SUPFAM" id="SSF57701">
    <property type="entry name" value="Zn2/Cys6 DNA-binding domain"/>
    <property type="match status" value="1"/>
</dbReference>
<dbReference type="InterPro" id="IPR036864">
    <property type="entry name" value="Zn2-C6_fun-type_DNA-bd_sf"/>
</dbReference>
<dbReference type="PANTHER" id="PTHR46910">
    <property type="entry name" value="TRANSCRIPTION FACTOR PDR1"/>
    <property type="match status" value="1"/>
</dbReference>
<dbReference type="GO" id="GO:0003677">
    <property type="term" value="F:DNA binding"/>
    <property type="evidence" value="ECO:0007669"/>
    <property type="project" value="UniProtKB-KW"/>
</dbReference>
<feature type="compositionally biased region" description="Polar residues" evidence="7">
    <location>
        <begin position="414"/>
        <end position="423"/>
    </location>
</feature>
<dbReference type="GeneID" id="63817630"/>
<evidence type="ECO:0000256" key="5">
    <source>
        <dbReference type="ARBA" id="ARBA00023163"/>
    </source>
</evidence>
<dbReference type="RefSeq" id="XP_040753572.1">
    <property type="nucleotide sequence ID" value="XM_040900746.1"/>
</dbReference>